<comment type="caution">
    <text evidence="3">The sequence shown here is derived from an EMBL/GenBank/DDBJ whole genome shotgun (WGS) entry which is preliminary data.</text>
</comment>
<dbReference type="Pfam" id="PF07589">
    <property type="entry name" value="PEP-CTERM"/>
    <property type="match status" value="1"/>
</dbReference>
<evidence type="ECO:0000256" key="1">
    <source>
        <dbReference type="SAM" id="SignalP"/>
    </source>
</evidence>
<evidence type="ECO:0000313" key="4">
    <source>
        <dbReference type="Proteomes" id="UP001180453"/>
    </source>
</evidence>
<feature type="signal peptide" evidence="1">
    <location>
        <begin position="1"/>
        <end position="25"/>
    </location>
</feature>
<keyword evidence="1" id="KW-0732">Signal</keyword>
<feature type="domain" description="Ice-binding protein C-terminal" evidence="2">
    <location>
        <begin position="235"/>
        <end position="260"/>
    </location>
</feature>
<dbReference type="NCBIfam" id="TIGR03370">
    <property type="entry name" value="VPLPA-CTERM"/>
    <property type="match status" value="1"/>
</dbReference>
<evidence type="ECO:0000259" key="2">
    <source>
        <dbReference type="Pfam" id="PF07589"/>
    </source>
</evidence>
<evidence type="ECO:0000313" key="3">
    <source>
        <dbReference type="EMBL" id="MDR7272261.1"/>
    </source>
</evidence>
<accession>A0ABU1YWA0</accession>
<feature type="chain" id="PRO_5045411175" description="Ice-binding protein C-terminal domain-containing protein" evidence="1">
    <location>
        <begin position="26"/>
        <end position="260"/>
    </location>
</feature>
<gene>
    <name evidence="3" type="ORF">J2X20_004935</name>
</gene>
<dbReference type="EMBL" id="JAVDXU010000004">
    <property type="protein sequence ID" value="MDR7272261.1"/>
    <property type="molecule type" value="Genomic_DNA"/>
</dbReference>
<dbReference type="RefSeq" id="WP_310271055.1">
    <property type="nucleotide sequence ID" value="NZ_JAVDXU010000004.1"/>
</dbReference>
<organism evidence="3 4">
    <name type="scientific">Roseateles saccharophilus</name>
    <name type="common">Pseudomonas saccharophila</name>
    <dbReference type="NCBI Taxonomy" id="304"/>
    <lineage>
        <taxon>Bacteria</taxon>
        <taxon>Pseudomonadati</taxon>
        <taxon>Pseudomonadota</taxon>
        <taxon>Betaproteobacteria</taxon>
        <taxon>Burkholderiales</taxon>
        <taxon>Sphaerotilaceae</taxon>
        <taxon>Roseateles</taxon>
    </lineage>
</organism>
<dbReference type="NCBIfam" id="TIGR02595">
    <property type="entry name" value="PEP_CTERM"/>
    <property type="match status" value="1"/>
</dbReference>
<proteinExistence type="predicted"/>
<keyword evidence="4" id="KW-1185">Reference proteome</keyword>
<sequence>MGIHRQLATGLAAAVLSAAAGHAAAATATAAISTIHFTVVDLDPNDGIAAGITFTNFGGAGIDTQTKGINGPNPDWMWRLTSMGSGLGPVTSQTGSSFASGTLFAGDVLGSGVAASTSAQAWGDSNSARGSVQIFNVNFVLAPHTQLLLLADASVASGGAAGESARADVGISLQTADFSIYRSAQQVAWLNSLGVTQIDGTSQLLVSLSNESAQDQLMGTAYAYSFSLVQGVATAVPEPASAGLLLAGLVGLGTLRRHRR</sequence>
<dbReference type="Proteomes" id="UP001180453">
    <property type="component" value="Unassembled WGS sequence"/>
</dbReference>
<reference evidence="3 4" key="1">
    <citation type="submission" date="2023-07" db="EMBL/GenBank/DDBJ databases">
        <title>Sorghum-associated microbial communities from plants grown in Nebraska, USA.</title>
        <authorList>
            <person name="Schachtman D."/>
        </authorList>
    </citation>
    <scope>NUCLEOTIDE SEQUENCE [LARGE SCALE GENOMIC DNA]</scope>
    <source>
        <strain evidence="3 4">BE314</strain>
    </source>
</reference>
<dbReference type="InterPro" id="IPR013424">
    <property type="entry name" value="Ice-binding_C"/>
</dbReference>
<name>A0ABU1YWA0_ROSSA</name>
<dbReference type="InterPro" id="IPR022472">
    <property type="entry name" value="VPLPA-CTERM"/>
</dbReference>
<protein>
    <recommendedName>
        <fullName evidence="2">Ice-binding protein C-terminal domain-containing protein</fullName>
    </recommendedName>
</protein>